<proteinExistence type="predicted"/>
<sequence length="99" mass="10754">MPVLGGSRGDGKPASALVDITCVDGMRFQKQVGIFMYTPPHSESQSARKYRLLSRSLSSHGEICSFVMPQLATLGDALKRLERQQSLRKACGEAEDAPS</sequence>
<evidence type="ECO:0000313" key="2">
    <source>
        <dbReference type="Proteomes" id="UP000064243"/>
    </source>
</evidence>
<keyword evidence="2" id="KW-1185">Reference proteome</keyword>
<dbReference type="AlphaFoldDB" id="A0A106BGN5"/>
<comment type="caution">
    <text evidence="1">The sequence shown here is derived from an EMBL/GenBank/DDBJ whole genome shotgun (WGS) entry which is preliminary data.</text>
</comment>
<organism evidence="1 2">
    <name type="scientific">Thiobacillus denitrificans</name>
    <dbReference type="NCBI Taxonomy" id="36861"/>
    <lineage>
        <taxon>Bacteria</taxon>
        <taxon>Pseudomonadati</taxon>
        <taxon>Pseudomonadota</taxon>
        <taxon>Betaproteobacteria</taxon>
        <taxon>Nitrosomonadales</taxon>
        <taxon>Thiobacillaceae</taxon>
        <taxon>Thiobacillus</taxon>
    </lineage>
</organism>
<name>A0A106BGN5_THIDE</name>
<protein>
    <submittedName>
        <fullName evidence="1">Uncharacterized protein</fullName>
    </submittedName>
</protein>
<dbReference type="Gene3D" id="1.20.58.380">
    <property type="entry name" value="Flagellar protein flit"/>
    <property type="match status" value="1"/>
</dbReference>
<dbReference type="PATRIC" id="fig|36861.3.peg.3132"/>
<reference evidence="1 2" key="1">
    <citation type="journal article" date="2015" name="Appl. Environ. Microbiol.">
        <title>Aerobic and Anaerobic Thiosulfate Oxidation by a Cold-Adapted, Subglacial Chemoautotroph.</title>
        <authorList>
            <person name="Harrold Z.R."/>
            <person name="Skidmore M.L."/>
            <person name="Hamilton T.L."/>
            <person name="Desch L."/>
            <person name="Amada K."/>
            <person name="van Gelder W."/>
            <person name="Glover K."/>
            <person name="Roden E.E."/>
            <person name="Boyd E.S."/>
        </authorList>
    </citation>
    <scope>NUCLEOTIDE SEQUENCE [LARGE SCALE GENOMIC DNA]</scope>
    <source>
        <strain evidence="1 2">RG</strain>
    </source>
</reference>
<evidence type="ECO:0000313" key="1">
    <source>
        <dbReference type="EMBL" id="KVW92199.1"/>
    </source>
</evidence>
<gene>
    <name evidence="1" type="ORF">ABW22_15900</name>
</gene>
<dbReference type="EMBL" id="LDUG01000060">
    <property type="protein sequence ID" value="KVW92199.1"/>
    <property type="molecule type" value="Genomic_DNA"/>
</dbReference>
<dbReference type="Proteomes" id="UP000064243">
    <property type="component" value="Unassembled WGS sequence"/>
</dbReference>
<accession>A0A106BGN5</accession>